<dbReference type="EMBL" id="FP929003">
    <property type="protein sequence ID" value="CBK40835.1"/>
    <property type="molecule type" value="Genomic_DNA"/>
</dbReference>
<evidence type="ECO:0000313" key="1">
    <source>
        <dbReference type="EMBL" id="CBK40835.1"/>
    </source>
</evidence>
<dbReference type="AlphaFoldDB" id="D8PC76"/>
<name>D8PC76_9BACT</name>
<dbReference type="Pfam" id="PF11185">
    <property type="entry name" value="DUF2971"/>
    <property type="match status" value="1"/>
</dbReference>
<evidence type="ECO:0008006" key="3">
    <source>
        <dbReference type="Google" id="ProtNLM"/>
    </source>
</evidence>
<organism evidence="1 2">
    <name type="scientific">Nitrospira defluvii</name>
    <dbReference type="NCBI Taxonomy" id="330214"/>
    <lineage>
        <taxon>Bacteria</taxon>
        <taxon>Pseudomonadati</taxon>
        <taxon>Nitrospirota</taxon>
        <taxon>Nitrospiria</taxon>
        <taxon>Nitrospirales</taxon>
        <taxon>Nitrospiraceae</taxon>
        <taxon>Nitrospira</taxon>
    </lineage>
</organism>
<keyword evidence="2" id="KW-1185">Reference proteome</keyword>
<protein>
    <recommendedName>
        <fullName evidence="3">DUF2971 domain-containing protein</fullName>
    </recommendedName>
</protein>
<accession>D8PC76</accession>
<dbReference type="KEGG" id="nde:NIDE1075"/>
<dbReference type="Proteomes" id="UP000001660">
    <property type="component" value="Chromosome"/>
</dbReference>
<dbReference type="eggNOG" id="ENOG502ZF5V">
    <property type="taxonomic scope" value="Bacteria"/>
</dbReference>
<evidence type="ECO:0000313" key="2">
    <source>
        <dbReference type="Proteomes" id="UP000001660"/>
    </source>
</evidence>
<dbReference type="HOGENOM" id="CLU_061528_1_0_0"/>
<dbReference type="InterPro" id="IPR021352">
    <property type="entry name" value="DUF2971"/>
</dbReference>
<sequence length="321" mass="36027">MSFSPADQDRITHIFFPHLKRKTQEVLEAGGRFVYYTTAETATCILTNKQIWMRNTTTMNDYSEVDHGFNCLNASYNAAPGNIFNATLNACFPGLADEVKDFFNGWWPSIRQDTFIACVSEHLPEEDQHGRLSMWRAYGGQAGVALVINGAVMFSKSNTLNVFSSPINYLNPDAFAAQFEQIAKNMESEVDFIKSLGKEAVKQIVFIMLRFAVLCTKHPGFHEEREWRNVASPKMHPTDHATLGVEIIRGTPQPVLKLNLQNNPEKGLVGLAIPDLLDRIIIGPCEFPQVICSAFLKLLIDAEVPEPEKKIIVSDIPLRKL</sequence>
<dbReference type="OrthoDB" id="9795560at2"/>
<gene>
    <name evidence="1" type="ORF">NIDE1075</name>
</gene>
<reference evidence="1 2" key="1">
    <citation type="journal article" date="2010" name="Proc. Natl. Acad. Sci. U.S.A.">
        <title>A Nitrospira metagenome illuminates the physiology and evolution of globally important nitrite-oxidizing bacteria.</title>
        <authorList>
            <person name="Lucker S."/>
            <person name="Wagner M."/>
            <person name="Maixner F."/>
            <person name="Pelletier E."/>
            <person name="Koch H."/>
            <person name="Vacherie B."/>
            <person name="Rattei T."/>
            <person name="Sinninghe Damste J."/>
            <person name="Spieck E."/>
            <person name="Le Paslier D."/>
            <person name="Daims H."/>
        </authorList>
    </citation>
    <scope>NUCLEOTIDE SEQUENCE [LARGE SCALE GENOMIC DNA]</scope>
</reference>
<proteinExistence type="predicted"/>